<feature type="compositionally biased region" description="Basic and acidic residues" evidence="1">
    <location>
        <begin position="61"/>
        <end position="77"/>
    </location>
</feature>
<evidence type="ECO:0000313" key="2">
    <source>
        <dbReference type="EMBL" id="KAK6974690.1"/>
    </source>
</evidence>
<reference evidence="2 3" key="1">
    <citation type="journal article" date="2024" name="J Genomics">
        <title>Draft genome sequencing and assembly of Favolaschia claudopus CIRM-BRFM 2984 isolated from oak limbs.</title>
        <authorList>
            <person name="Navarro D."/>
            <person name="Drula E."/>
            <person name="Chaduli D."/>
            <person name="Cazenave R."/>
            <person name="Ahrendt S."/>
            <person name="Wang J."/>
            <person name="Lipzen A."/>
            <person name="Daum C."/>
            <person name="Barry K."/>
            <person name="Grigoriev I.V."/>
            <person name="Favel A."/>
            <person name="Rosso M.N."/>
            <person name="Martin F."/>
        </authorList>
    </citation>
    <scope>NUCLEOTIDE SEQUENCE [LARGE SCALE GENOMIC DNA]</scope>
    <source>
        <strain evidence="2 3">CIRM-BRFM 2984</strain>
    </source>
</reference>
<dbReference type="EMBL" id="JAWWNJ010000181">
    <property type="protein sequence ID" value="KAK6974690.1"/>
    <property type="molecule type" value="Genomic_DNA"/>
</dbReference>
<name>A0AAV9Z8S5_9AGAR</name>
<proteinExistence type="predicted"/>
<evidence type="ECO:0000256" key="1">
    <source>
        <dbReference type="SAM" id="MobiDB-lite"/>
    </source>
</evidence>
<organism evidence="2 3">
    <name type="scientific">Favolaschia claudopus</name>
    <dbReference type="NCBI Taxonomy" id="2862362"/>
    <lineage>
        <taxon>Eukaryota</taxon>
        <taxon>Fungi</taxon>
        <taxon>Dikarya</taxon>
        <taxon>Basidiomycota</taxon>
        <taxon>Agaricomycotina</taxon>
        <taxon>Agaricomycetes</taxon>
        <taxon>Agaricomycetidae</taxon>
        <taxon>Agaricales</taxon>
        <taxon>Marasmiineae</taxon>
        <taxon>Mycenaceae</taxon>
        <taxon>Favolaschia</taxon>
    </lineage>
</organism>
<comment type="caution">
    <text evidence="2">The sequence shown here is derived from an EMBL/GenBank/DDBJ whole genome shotgun (WGS) entry which is preliminary data.</text>
</comment>
<protein>
    <submittedName>
        <fullName evidence="2">Uncharacterized protein</fullName>
    </submittedName>
</protein>
<feature type="region of interest" description="Disordered" evidence="1">
    <location>
        <begin position="42"/>
        <end position="92"/>
    </location>
</feature>
<dbReference type="AlphaFoldDB" id="A0AAV9Z8S5"/>
<accession>A0AAV9Z8S5</accession>
<sequence>MARDIDIAPPLPRGMILVREVDYLDGREAIFGRDRARRRAEERARANKALAQAKKASNRLNNDELREARLRKQKEYEENPPVAGGPGDSNMG</sequence>
<gene>
    <name evidence="2" type="ORF">R3P38DRAFT_3239112</name>
</gene>
<keyword evidence="3" id="KW-1185">Reference proteome</keyword>
<dbReference type="Proteomes" id="UP001362999">
    <property type="component" value="Unassembled WGS sequence"/>
</dbReference>
<evidence type="ECO:0000313" key="3">
    <source>
        <dbReference type="Proteomes" id="UP001362999"/>
    </source>
</evidence>